<proteinExistence type="predicted"/>
<dbReference type="AlphaFoldDB" id="A0ABD5LTS6"/>
<comment type="caution">
    <text evidence="2">The sequence shown here is derived from an EMBL/GenBank/DDBJ whole genome shotgun (WGS) entry which is preliminary data.</text>
</comment>
<protein>
    <recommendedName>
        <fullName evidence="3">Tyrosine-protein kinase</fullName>
    </recommendedName>
</protein>
<dbReference type="GO" id="GO:0005886">
    <property type="term" value="C:plasma membrane"/>
    <property type="evidence" value="ECO:0007669"/>
    <property type="project" value="UniProtKB-SubCell"/>
</dbReference>
<dbReference type="EMBL" id="JADQCH020000001">
    <property type="protein sequence ID" value="MEY2343412.1"/>
    <property type="molecule type" value="Genomic_DNA"/>
</dbReference>
<reference evidence="2" key="1">
    <citation type="submission" date="2021-05" db="EMBL/GenBank/DDBJ databases">
        <title>First report of NDM-5 and VEB-6 producing Proteus mirabilis isolated from blood of a sepsis patient in Kolkata, India.</title>
        <authorList>
            <person name="Halder G."/>
            <person name="Chaudhuri B."/>
            <person name="Dutta S."/>
        </authorList>
    </citation>
    <scope>NUCLEOTIDE SEQUENCE [LARGE SCALE GENOMIC DNA]</scope>
    <source>
        <strain evidence="2">7049</strain>
    </source>
</reference>
<dbReference type="Pfam" id="PF23607">
    <property type="entry name" value="WZC_N"/>
    <property type="match status" value="1"/>
</dbReference>
<dbReference type="PANTHER" id="PTHR32309:SF32">
    <property type="entry name" value="TYROSINE-PROTEIN KINASE ETK-RELATED"/>
    <property type="match status" value="1"/>
</dbReference>
<feature type="coiled-coil region" evidence="1">
    <location>
        <begin position="228"/>
        <end position="255"/>
    </location>
</feature>
<gene>
    <name evidence="2" type="ORF">I3679_000105</name>
</gene>
<evidence type="ECO:0008006" key="3">
    <source>
        <dbReference type="Google" id="ProtNLM"/>
    </source>
</evidence>
<keyword evidence="1" id="KW-0175">Coiled coil</keyword>
<organism evidence="2">
    <name type="scientific">Proteus mirabilis</name>
    <dbReference type="NCBI Taxonomy" id="584"/>
    <lineage>
        <taxon>Bacteria</taxon>
        <taxon>Pseudomonadati</taxon>
        <taxon>Pseudomonadota</taxon>
        <taxon>Gammaproteobacteria</taxon>
        <taxon>Enterobacterales</taxon>
        <taxon>Morganellaceae</taxon>
        <taxon>Proteus</taxon>
    </lineage>
</organism>
<dbReference type="InterPro" id="IPR050445">
    <property type="entry name" value="Bact_polysacc_biosynth/exp"/>
</dbReference>
<evidence type="ECO:0000313" key="2">
    <source>
        <dbReference type="EMBL" id="MEY2343412.1"/>
    </source>
</evidence>
<accession>A0ABD5LTS6</accession>
<name>A0ABD5LTS6_PROMI</name>
<evidence type="ECO:0000256" key="1">
    <source>
        <dbReference type="SAM" id="Coils"/>
    </source>
</evidence>
<sequence>MLAAAYSFLATPIYQANATLQYDKASQVSLVDQMSEMMPLASSGGQVDSEIEVIKSRMVLGKTVTNLNLDTQIAPAGFFDKLWGDKTDAVVALYLVPEDFIGKPATLTYLGDNKYSLNIEGQVLEGTVGILLKQDDISLLVSSLVAEVGQEFTLVKNARYSTIEDLRNTLTIAEVGKGTGIINMAIKGADKTENVQILNSIIQNYVDQNTERKKEVTNNTLLFLDEYLPKIKTKLDNYENQLNTFRKKNESIDLSLEAKSALDSALQVEEKLNELTFKEVEIQQLYTRNHPAYQSLLDKRQQLLREKEKISKAIQNCRILNNKLFV</sequence>
<dbReference type="PANTHER" id="PTHR32309">
    <property type="entry name" value="TYROSINE-PROTEIN KINASE"/>
    <property type="match status" value="1"/>
</dbReference>